<keyword evidence="3 7" id="KW-0812">Transmembrane</keyword>
<dbReference type="Gramene" id="PGSC0003DMT400083131">
    <property type="protein sequence ID" value="PGSC0003DMT400083131"/>
    <property type="gene ID" value="PGSC0003DMG400033068"/>
</dbReference>
<evidence type="ECO:0000256" key="2">
    <source>
        <dbReference type="ARBA" id="ARBA00005982"/>
    </source>
</evidence>
<evidence type="ECO:0000256" key="6">
    <source>
        <dbReference type="ARBA" id="ARBA00044504"/>
    </source>
</evidence>
<sequence>MNAGLSEAFALISENEFFYKQCPENMRSIAASFFFVGLAGSSYLSSFFSSVVHKTSNWLAEDLNKGKLDCFYYLMAALEILNLGYFLVCAKWYKYKGVAM</sequence>
<comment type="subcellular location">
    <subcellularLocation>
        <location evidence="1">Membrane</location>
        <topology evidence="1">Multi-pass membrane protein</topology>
    </subcellularLocation>
</comment>
<accession>M1D6J8</accession>
<evidence type="ECO:0000256" key="5">
    <source>
        <dbReference type="ARBA" id="ARBA00023136"/>
    </source>
</evidence>
<keyword evidence="5 7" id="KW-0472">Membrane</keyword>
<feature type="transmembrane region" description="Helical" evidence="7">
    <location>
        <begin position="29"/>
        <end position="51"/>
    </location>
</feature>
<name>M1D6J8_SOLTU</name>
<evidence type="ECO:0000256" key="4">
    <source>
        <dbReference type="ARBA" id="ARBA00022989"/>
    </source>
</evidence>
<dbReference type="Proteomes" id="UP000011115">
    <property type="component" value="Unassembled WGS sequence"/>
</dbReference>
<keyword evidence="4 7" id="KW-1133">Transmembrane helix</keyword>
<dbReference type="PANTHER" id="PTHR11654">
    <property type="entry name" value="OLIGOPEPTIDE TRANSPORTER-RELATED"/>
    <property type="match status" value="1"/>
</dbReference>
<evidence type="ECO:0000313" key="8">
    <source>
        <dbReference type="EnsemblPlants" id="PGSC0003DMT400083131"/>
    </source>
</evidence>
<comment type="similarity">
    <text evidence="2">Belongs to the major facilitator superfamily. Proton-dependent oligopeptide transporter (POT/PTR) (TC 2.A.17) family.</text>
</comment>
<evidence type="ECO:0000256" key="1">
    <source>
        <dbReference type="ARBA" id="ARBA00004141"/>
    </source>
</evidence>
<proteinExistence type="inferred from homology"/>
<dbReference type="HOGENOM" id="CLU_009313_5_1_1"/>
<evidence type="ECO:0000256" key="3">
    <source>
        <dbReference type="ARBA" id="ARBA00022692"/>
    </source>
</evidence>
<dbReference type="GO" id="GO:0022857">
    <property type="term" value="F:transmembrane transporter activity"/>
    <property type="evidence" value="ECO:0007669"/>
    <property type="project" value="InterPro"/>
</dbReference>
<feature type="transmembrane region" description="Helical" evidence="7">
    <location>
        <begin position="71"/>
        <end position="93"/>
    </location>
</feature>
<comment type="similarity">
    <text evidence="6">Belongs to the major facilitator superfamily. Phosphate:H(+) symporter (TC 2.A.1.9) family.</text>
</comment>
<dbReference type="InterPro" id="IPR000109">
    <property type="entry name" value="POT_fam"/>
</dbReference>
<evidence type="ECO:0000256" key="7">
    <source>
        <dbReference type="SAM" id="Phobius"/>
    </source>
</evidence>
<dbReference type="EnsemblPlants" id="PGSC0003DMT400083131">
    <property type="protein sequence ID" value="PGSC0003DMT400083131"/>
    <property type="gene ID" value="PGSC0003DMG400033068"/>
</dbReference>
<organism evidence="8 9">
    <name type="scientific">Solanum tuberosum</name>
    <name type="common">Potato</name>
    <dbReference type="NCBI Taxonomy" id="4113"/>
    <lineage>
        <taxon>Eukaryota</taxon>
        <taxon>Viridiplantae</taxon>
        <taxon>Streptophyta</taxon>
        <taxon>Embryophyta</taxon>
        <taxon>Tracheophyta</taxon>
        <taxon>Spermatophyta</taxon>
        <taxon>Magnoliopsida</taxon>
        <taxon>eudicotyledons</taxon>
        <taxon>Gunneridae</taxon>
        <taxon>Pentapetalae</taxon>
        <taxon>asterids</taxon>
        <taxon>lamiids</taxon>
        <taxon>Solanales</taxon>
        <taxon>Solanaceae</taxon>
        <taxon>Solanoideae</taxon>
        <taxon>Solaneae</taxon>
        <taxon>Solanum</taxon>
    </lineage>
</organism>
<dbReference type="GO" id="GO:0016020">
    <property type="term" value="C:membrane"/>
    <property type="evidence" value="ECO:0007669"/>
    <property type="project" value="UniProtKB-SubCell"/>
</dbReference>
<evidence type="ECO:0000313" key="9">
    <source>
        <dbReference type="Proteomes" id="UP000011115"/>
    </source>
</evidence>
<dbReference type="Gene3D" id="1.20.1250.20">
    <property type="entry name" value="MFS general substrate transporter like domains"/>
    <property type="match status" value="1"/>
</dbReference>
<dbReference type="Pfam" id="PF00854">
    <property type="entry name" value="PTR2"/>
    <property type="match status" value="1"/>
</dbReference>
<keyword evidence="9" id="KW-1185">Reference proteome</keyword>
<dbReference type="ExpressionAtlas" id="M1D6J8">
    <property type="expression patterns" value="baseline"/>
</dbReference>
<protein>
    <submittedName>
        <fullName evidence="8">Nitrate transporter NRT1-2</fullName>
    </submittedName>
</protein>
<dbReference type="AlphaFoldDB" id="M1D6J8"/>
<reference evidence="8" key="2">
    <citation type="submission" date="2015-06" db="UniProtKB">
        <authorList>
            <consortium name="EnsemblPlants"/>
        </authorList>
    </citation>
    <scope>IDENTIFICATION</scope>
    <source>
        <strain evidence="8">DM1-3 516 R44</strain>
    </source>
</reference>
<dbReference type="InterPro" id="IPR036259">
    <property type="entry name" value="MFS_trans_sf"/>
</dbReference>
<reference evidence="9" key="1">
    <citation type="journal article" date="2011" name="Nature">
        <title>Genome sequence and analysis of the tuber crop potato.</title>
        <authorList>
            <consortium name="The Potato Genome Sequencing Consortium"/>
        </authorList>
    </citation>
    <scope>NUCLEOTIDE SEQUENCE [LARGE SCALE GENOMIC DNA]</scope>
    <source>
        <strain evidence="9">cv. DM1-3 516 R44</strain>
    </source>
</reference>